<dbReference type="InterPro" id="IPR004260">
    <property type="entry name" value="Pyr-dimer_DNA_glycosylase"/>
</dbReference>
<dbReference type="STRING" id="1578165.BKG68_04370"/>
<dbReference type="AlphaFoldDB" id="A0A1S4VKP7"/>
<dbReference type="Pfam" id="PF03013">
    <property type="entry name" value="Pyr_excise"/>
    <property type="match status" value="1"/>
</dbReference>
<organism evidence="1 2">
    <name type="scientific">Mycobacteroides saopaulense</name>
    <dbReference type="NCBI Taxonomy" id="1578165"/>
    <lineage>
        <taxon>Bacteria</taxon>
        <taxon>Bacillati</taxon>
        <taxon>Actinomycetota</taxon>
        <taxon>Actinomycetes</taxon>
        <taxon>Mycobacteriales</taxon>
        <taxon>Mycobacteriaceae</taxon>
        <taxon>Mycobacteroides</taxon>
    </lineage>
</organism>
<dbReference type="Proteomes" id="UP000192434">
    <property type="component" value="Unassembled WGS sequence"/>
</dbReference>
<name>A0A1S4VKP7_9MYCO</name>
<dbReference type="OrthoDB" id="3253436at2"/>
<comment type="caution">
    <text evidence="1">The sequence shown here is derived from an EMBL/GenBank/DDBJ whole genome shotgun (WGS) entry which is preliminary data.</text>
</comment>
<dbReference type="EMBL" id="MVII01000003">
    <property type="protein sequence ID" value="ORB60266.1"/>
    <property type="molecule type" value="Genomic_DNA"/>
</dbReference>
<accession>A0A1S4VKP7</accession>
<dbReference type="RefSeq" id="WP_083013663.1">
    <property type="nucleotide sequence ID" value="NZ_CP010271.1"/>
</dbReference>
<evidence type="ECO:0000313" key="1">
    <source>
        <dbReference type="EMBL" id="ORB60266.1"/>
    </source>
</evidence>
<reference evidence="1 2" key="1">
    <citation type="submission" date="2016-12" db="EMBL/GenBank/DDBJ databases">
        <title>The new phylogeny of genus Mycobacterium.</title>
        <authorList>
            <person name="Tortoli E."/>
            <person name="Trovato A."/>
            <person name="Cirillo D.M."/>
        </authorList>
    </citation>
    <scope>NUCLEOTIDE SEQUENCE [LARGE SCALE GENOMIC DNA]</scope>
    <source>
        <strain evidence="1 2">CCUG 66554</strain>
    </source>
</reference>
<sequence>MRLWSLHPCNLDAKGLVACWRETLLAQKVLQGRTRGYRNHPQLDRFKTLEQPLAGIGAYLVGLVDEANRRGYRFNRELIDVPATVSEPLIDVHGKQLDYERWLLDTKLVQRDPSLLVADNPLRLRPHPVFRPVRGEIEIWEKVLPSYPS</sequence>
<gene>
    <name evidence="1" type="ORF">BST43_03335</name>
</gene>
<protein>
    <submittedName>
        <fullName evidence="1">Pyrimidine dimer DNA glycosylase</fullName>
    </submittedName>
</protein>
<proteinExistence type="predicted"/>
<dbReference type="KEGG" id="msao:MYCSP_15795"/>
<evidence type="ECO:0000313" key="2">
    <source>
        <dbReference type="Proteomes" id="UP000192434"/>
    </source>
</evidence>